<evidence type="ECO:0000313" key="3">
    <source>
        <dbReference type="EMBL" id="AUM62659.1"/>
    </source>
</evidence>
<feature type="domain" description="BIG2" evidence="2">
    <location>
        <begin position="375"/>
        <end position="456"/>
    </location>
</feature>
<dbReference type="AlphaFoldDB" id="A0A2K9LUC5"/>
<protein>
    <recommendedName>
        <fullName evidence="2">BIG2 domain-containing protein</fullName>
    </recommendedName>
</protein>
<accession>A0A2K9LUC5</accession>
<dbReference type="KEGG" id="smoo:SMONO_v1c04100"/>
<feature type="signal peptide" evidence="1">
    <location>
        <begin position="1"/>
        <end position="23"/>
    </location>
</feature>
<dbReference type="InterPro" id="IPR003343">
    <property type="entry name" value="Big_2"/>
</dbReference>
<feature type="domain" description="BIG2" evidence="2">
    <location>
        <begin position="461"/>
        <end position="542"/>
    </location>
</feature>
<feature type="domain" description="BIG2" evidence="2">
    <location>
        <begin position="203"/>
        <end position="284"/>
    </location>
</feature>
<name>A0A2K9LUC5_SPISQ</name>
<dbReference type="Pfam" id="PF02368">
    <property type="entry name" value="Big_2"/>
    <property type="match status" value="4"/>
</dbReference>
<evidence type="ECO:0000259" key="2">
    <source>
        <dbReference type="SMART" id="SM00635"/>
    </source>
</evidence>
<dbReference type="Gene3D" id="2.60.40.1080">
    <property type="match status" value="4"/>
</dbReference>
<evidence type="ECO:0000256" key="1">
    <source>
        <dbReference type="SAM" id="SignalP"/>
    </source>
</evidence>
<reference evidence="3 4" key="1">
    <citation type="submission" date="2017-12" db="EMBL/GenBank/DDBJ databases">
        <title>Complete genome sequence of Spiroplasma monobiae MQ-1 (ATCC 33825).</title>
        <authorList>
            <person name="Tsai Y.-M."/>
            <person name="Lo W.-S."/>
            <person name="Wu P.-S."/>
            <person name="Cho S.-T."/>
            <person name="Kuo C.-H."/>
        </authorList>
    </citation>
    <scope>NUCLEOTIDE SEQUENCE [LARGE SCALE GENOMIC DNA]</scope>
    <source>
        <strain evidence="3 4">MQ-1</strain>
    </source>
</reference>
<keyword evidence="1" id="KW-0732">Signal</keyword>
<dbReference type="NCBIfam" id="NF045726">
    <property type="entry name" value="XXplasma_LP"/>
    <property type="match status" value="1"/>
</dbReference>
<dbReference type="SMART" id="SM00635">
    <property type="entry name" value="BID_2"/>
    <property type="match status" value="4"/>
</dbReference>
<dbReference type="Proteomes" id="UP000234790">
    <property type="component" value="Chromosome"/>
</dbReference>
<dbReference type="InterPro" id="IPR054816">
    <property type="entry name" value="Lipoprotein_mollicutes-type_CS"/>
</dbReference>
<organism evidence="3 4">
    <name type="scientific">Spiroplasma monobiae MQ-1</name>
    <dbReference type="NCBI Taxonomy" id="1336748"/>
    <lineage>
        <taxon>Bacteria</taxon>
        <taxon>Bacillati</taxon>
        <taxon>Mycoplasmatota</taxon>
        <taxon>Mollicutes</taxon>
        <taxon>Entomoplasmatales</taxon>
        <taxon>Spiroplasmataceae</taxon>
        <taxon>Spiroplasma</taxon>
    </lineage>
</organism>
<gene>
    <name evidence="3" type="ORF">SMONO_v1c04100</name>
</gene>
<feature type="chain" id="PRO_5014992170" description="BIG2 domain-containing protein" evidence="1">
    <location>
        <begin position="24"/>
        <end position="557"/>
    </location>
</feature>
<dbReference type="PROSITE" id="PS51257">
    <property type="entry name" value="PROKAR_LIPOPROTEIN"/>
    <property type="match status" value="1"/>
</dbReference>
<feature type="domain" description="BIG2" evidence="2">
    <location>
        <begin position="289"/>
        <end position="370"/>
    </location>
</feature>
<dbReference type="EMBL" id="CP025543">
    <property type="protein sequence ID" value="AUM62659.1"/>
    <property type="molecule type" value="Genomic_DNA"/>
</dbReference>
<dbReference type="RefSeq" id="WP_101780717.1">
    <property type="nucleotide sequence ID" value="NZ_CP025543.1"/>
</dbReference>
<evidence type="ECO:0000313" key="4">
    <source>
        <dbReference type="Proteomes" id="UP000234790"/>
    </source>
</evidence>
<proteinExistence type="predicted"/>
<dbReference type="NCBIfam" id="NF038029">
    <property type="entry name" value="LP_plasma"/>
    <property type="match status" value="1"/>
</dbReference>
<keyword evidence="4" id="KW-1185">Reference proteome</keyword>
<sequence length="557" mass="58358">MKKLLGLLAATGLVATTSATVVACGEKQETSTTSVTLKDGSLEANIKLVNAEMLDGGTITVTGNVGNLNVDLNNKTVKDGKFLTTISIEQANLPKLEDINEVLTFTYVAPIEGGATKSETITFEVNVKVIAKKDQLSTVITTTDLGELEDNSQETITEAINAKNVNASGKYELSNITQKGAIATGIGTFEGKVNLSFTVQSEENKTYDISLDKTSVNLDLNGNVSSTIKIENFSELKDVKVESNNATIASVNHANGTITVNAKAEGTANITVSASNGKSTQTISITVADTRTYDISLDKNSVNLDLNGNVSSTIKIENFSELKDVKVESNNATIASVNHANGTITVNAKAEGTANIIVSASNGKSTQTISITVADTRTYDISLDKTSVNLDLNGNVSSTIKIENFSELKDVKVESKNAAIVSVNHANGTITVNAKAEGTANITVSASNGKSTQTISITVADTRTYDISLDKTSVNLDLNGNVSSTIKIENFSELKDVKVESKNAAIVSVNHANGTITVNAKAEGTANITVSASNGKSVAEVSVTIVDTTPTEPEETL</sequence>